<keyword evidence="6" id="KW-0472">Membrane</keyword>
<comment type="caution">
    <text evidence="8">The sequence shown here is derived from an EMBL/GenBank/DDBJ whole genome shotgun (WGS) entry which is preliminary data.</text>
</comment>
<evidence type="ECO:0000256" key="5">
    <source>
        <dbReference type="SAM" id="MobiDB-lite"/>
    </source>
</evidence>
<evidence type="ECO:0000256" key="4">
    <source>
        <dbReference type="PROSITE-ProRule" id="PRU00175"/>
    </source>
</evidence>
<reference evidence="8" key="1">
    <citation type="submission" date="2023-03" db="EMBL/GenBank/DDBJ databases">
        <title>Massive genome expansion in bonnet fungi (Mycena s.s.) driven by repeated elements and novel gene families across ecological guilds.</title>
        <authorList>
            <consortium name="Lawrence Berkeley National Laboratory"/>
            <person name="Harder C.B."/>
            <person name="Miyauchi S."/>
            <person name="Viragh M."/>
            <person name="Kuo A."/>
            <person name="Thoen E."/>
            <person name="Andreopoulos B."/>
            <person name="Lu D."/>
            <person name="Skrede I."/>
            <person name="Drula E."/>
            <person name="Henrissat B."/>
            <person name="Morin E."/>
            <person name="Kohler A."/>
            <person name="Barry K."/>
            <person name="LaButti K."/>
            <person name="Morin E."/>
            <person name="Salamov A."/>
            <person name="Lipzen A."/>
            <person name="Mereny Z."/>
            <person name="Hegedus B."/>
            <person name="Baldrian P."/>
            <person name="Stursova M."/>
            <person name="Weitz H."/>
            <person name="Taylor A."/>
            <person name="Grigoriev I.V."/>
            <person name="Nagy L.G."/>
            <person name="Martin F."/>
            <person name="Kauserud H."/>
        </authorList>
    </citation>
    <scope>NUCLEOTIDE SEQUENCE</scope>
    <source>
        <strain evidence="8">CBHHK067</strain>
    </source>
</reference>
<dbReference type="Pfam" id="PF13639">
    <property type="entry name" value="zf-RING_2"/>
    <property type="match status" value="1"/>
</dbReference>
<name>A0AAD7DZ95_MYCRO</name>
<feature type="compositionally biased region" description="Basic and acidic residues" evidence="5">
    <location>
        <begin position="433"/>
        <end position="449"/>
    </location>
</feature>
<proteinExistence type="predicted"/>
<dbReference type="PROSITE" id="PS50089">
    <property type="entry name" value="ZF_RING_2"/>
    <property type="match status" value="1"/>
</dbReference>
<feature type="transmembrane region" description="Helical" evidence="6">
    <location>
        <begin position="308"/>
        <end position="341"/>
    </location>
</feature>
<sequence length="576" mass="63478">MADSRESLRRIRSAGDMPVSSTIRPSDPVLFQRSRYSESHVHSPDSNQPIHDASSSLNPITVLPAAARGPSSVGLGIERARSPTPIPEHPNVEFVEIPVIQAPPTPVPPAPPLSNHNLSSYTRIMSFFGYGPGASRARKLLVSLWYNLAWGFVQVVVIITMLSIATHTESKTMPGRNEWVACDRPLGAWSCIYVVRVFFSSGLTYWGWRRDLKAQTNAQDPENATGNQPRPETTNAATVPHSSPSSTGSPAPGNSPETPALPHNVLYSRLTILSSLVTLSWFLTAHILEYTSIHTCRYSSPHIWWLTFGILCIMYLVVLEVVILGMVVFVVAPIVFLFWNIFLMCLGRHPMQNPTMIRPDVEKLSPSVVDRIPLVMYIPPPPDALPGSITIPQAVYSYPPKVPAPSVPPKRRFKFMRRRGNKDASSTSSPSDLPERTPQHKGEPQTWQDHWEHTGYPFVVLEGNRAACAVCLMDFEEPKRIDGYEATTGASSTAEPEVSTAVIQEVPVNTNSAGEADQLKLEDAGEGAQPLRLLACGHVFHKTCLDPWLTDVSGRCPICQRAVELPAKPSKKHRPP</sequence>
<dbReference type="GO" id="GO:0008270">
    <property type="term" value="F:zinc ion binding"/>
    <property type="evidence" value="ECO:0007669"/>
    <property type="project" value="UniProtKB-KW"/>
</dbReference>
<feature type="region of interest" description="Disordered" evidence="5">
    <location>
        <begin position="417"/>
        <end position="449"/>
    </location>
</feature>
<evidence type="ECO:0000256" key="1">
    <source>
        <dbReference type="ARBA" id="ARBA00022723"/>
    </source>
</evidence>
<evidence type="ECO:0000313" key="9">
    <source>
        <dbReference type="Proteomes" id="UP001221757"/>
    </source>
</evidence>
<evidence type="ECO:0000256" key="3">
    <source>
        <dbReference type="ARBA" id="ARBA00022833"/>
    </source>
</evidence>
<feature type="region of interest" description="Disordered" evidence="5">
    <location>
        <begin position="217"/>
        <end position="256"/>
    </location>
</feature>
<gene>
    <name evidence="8" type="ORF">B0H17DRAFT_1042128</name>
</gene>
<keyword evidence="9" id="KW-1185">Reference proteome</keyword>
<dbReference type="InterPro" id="IPR001841">
    <property type="entry name" value="Znf_RING"/>
</dbReference>
<feature type="region of interest" description="Disordered" evidence="5">
    <location>
        <begin position="1"/>
        <end position="55"/>
    </location>
</feature>
<accession>A0AAD7DZ95</accession>
<dbReference type="EMBL" id="JARKIE010000013">
    <property type="protein sequence ID" value="KAJ7703188.1"/>
    <property type="molecule type" value="Genomic_DNA"/>
</dbReference>
<evidence type="ECO:0000259" key="7">
    <source>
        <dbReference type="PROSITE" id="PS50089"/>
    </source>
</evidence>
<dbReference type="Proteomes" id="UP001221757">
    <property type="component" value="Unassembled WGS sequence"/>
</dbReference>
<dbReference type="InterPro" id="IPR013083">
    <property type="entry name" value="Znf_RING/FYVE/PHD"/>
</dbReference>
<keyword evidence="3" id="KW-0862">Zinc</keyword>
<dbReference type="Gene3D" id="3.30.40.10">
    <property type="entry name" value="Zinc/RING finger domain, C3HC4 (zinc finger)"/>
    <property type="match status" value="1"/>
</dbReference>
<evidence type="ECO:0000313" key="8">
    <source>
        <dbReference type="EMBL" id="KAJ7703188.1"/>
    </source>
</evidence>
<feature type="transmembrane region" description="Helical" evidence="6">
    <location>
        <begin position="144"/>
        <end position="166"/>
    </location>
</feature>
<keyword evidence="6" id="KW-1133">Transmembrane helix</keyword>
<feature type="transmembrane region" description="Helical" evidence="6">
    <location>
        <begin position="186"/>
        <end position="208"/>
    </location>
</feature>
<dbReference type="SMART" id="SM00184">
    <property type="entry name" value="RING"/>
    <property type="match status" value="1"/>
</dbReference>
<protein>
    <recommendedName>
        <fullName evidence="7">RING-type domain-containing protein</fullName>
    </recommendedName>
</protein>
<evidence type="ECO:0000256" key="2">
    <source>
        <dbReference type="ARBA" id="ARBA00022771"/>
    </source>
</evidence>
<keyword evidence="1" id="KW-0479">Metal-binding</keyword>
<feature type="transmembrane region" description="Helical" evidence="6">
    <location>
        <begin position="270"/>
        <end position="288"/>
    </location>
</feature>
<organism evidence="8 9">
    <name type="scientific">Mycena rosella</name>
    <name type="common">Pink bonnet</name>
    <name type="synonym">Agaricus rosellus</name>
    <dbReference type="NCBI Taxonomy" id="1033263"/>
    <lineage>
        <taxon>Eukaryota</taxon>
        <taxon>Fungi</taxon>
        <taxon>Dikarya</taxon>
        <taxon>Basidiomycota</taxon>
        <taxon>Agaricomycotina</taxon>
        <taxon>Agaricomycetes</taxon>
        <taxon>Agaricomycetidae</taxon>
        <taxon>Agaricales</taxon>
        <taxon>Marasmiineae</taxon>
        <taxon>Mycenaceae</taxon>
        <taxon>Mycena</taxon>
    </lineage>
</organism>
<dbReference type="InterPro" id="IPR053238">
    <property type="entry name" value="RING-H2_zinc_finger"/>
</dbReference>
<feature type="compositionally biased region" description="Low complexity" evidence="5">
    <location>
        <begin position="240"/>
        <end position="256"/>
    </location>
</feature>
<dbReference type="AlphaFoldDB" id="A0AAD7DZ95"/>
<feature type="compositionally biased region" description="Polar residues" evidence="5">
    <location>
        <begin position="217"/>
        <end position="237"/>
    </location>
</feature>
<keyword evidence="2 4" id="KW-0863">Zinc-finger</keyword>
<dbReference type="PANTHER" id="PTHR14155:SF627">
    <property type="entry name" value="OS06G0192800 PROTEIN"/>
    <property type="match status" value="1"/>
</dbReference>
<dbReference type="CDD" id="cd16448">
    <property type="entry name" value="RING-H2"/>
    <property type="match status" value="1"/>
</dbReference>
<dbReference type="SUPFAM" id="SSF57850">
    <property type="entry name" value="RING/U-box"/>
    <property type="match status" value="1"/>
</dbReference>
<evidence type="ECO:0000256" key="6">
    <source>
        <dbReference type="SAM" id="Phobius"/>
    </source>
</evidence>
<feature type="domain" description="RING-type" evidence="7">
    <location>
        <begin position="468"/>
        <end position="560"/>
    </location>
</feature>
<keyword evidence="6" id="KW-0812">Transmembrane</keyword>
<dbReference type="PANTHER" id="PTHR14155">
    <property type="entry name" value="RING FINGER DOMAIN-CONTAINING"/>
    <property type="match status" value="1"/>
</dbReference>
<feature type="compositionally biased region" description="Polar residues" evidence="5">
    <location>
        <begin position="44"/>
        <end position="55"/>
    </location>
</feature>